<name>A0A9P8UWY4_9PEZI</name>
<gene>
    <name evidence="2" type="ORF">BKA67DRAFT_549288</name>
</gene>
<keyword evidence="1" id="KW-0472">Membrane</keyword>
<dbReference type="RefSeq" id="XP_045964950.1">
    <property type="nucleotide sequence ID" value="XM_046101572.1"/>
</dbReference>
<evidence type="ECO:0000313" key="2">
    <source>
        <dbReference type="EMBL" id="KAH6660819.1"/>
    </source>
</evidence>
<accession>A0A9P8UWY4</accession>
<evidence type="ECO:0000256" key="1">
    <source>
        <dbReference type="SAM" id="Phobius"/>
    </source>
</evidence>
<comment type="caution">
    <text evidence="2">The sequence shown here is derived from an EMBL/GenBank/DDBJ whole genome shotgun (WGS) entry which is preliminary data.</text>
</comment>
<dbReference type="Proteomes" id="UP000758603">
    <property type="component" value="Unassembled WGS sequence"/>
</dbReference>
<protein>
    <submittedName>
        <fullName evidence="2">Uncharacterized protein</fullName>
    </submittedName>
</protein>
<keyword evidence="1" id="KW-1133">Transmembrane helix</keyword>
<sequence length="99" mass="11160">MSELASILAIFFIPETIHRKRCVFAPKDKQIRETYSSLNTLELLSLFRNLNTLLISVASCSIVWNMYSFLVPMVYVINLRFGLMTPLQSGLFDLGPGSG</sequence>
<dbReference type="AlphaFoldDB" id="A0A9P8UWY4"/>
<keyword evidence="3" id="KW-1185">Reference proteome</keyword>
<proteinExistence type="predicted"/>
<dbReference type="GeneID" id="70130464"/>
<keyword evidence="1" id="KW-0812">Transmembrane</keyword>
<dbReference type="InterPro" id="IPR036259">
    <property type="entry name" value="MFS_trans_sf"/>
</dbReference>
<reference evidence="2" key="1">
    <citation type="journal article" date="2021" name="Nat. Commun.">
        <title>Genetic determinants of endophytism in the Arabidopsis root mycobiome.</title>
        <authorList>
            <person name="Mesny F."/>
            <person name="Miyauchi S."/>
            <person name="Thiergart T."/>
            <person name="Pickel B."/>
            <person name="Atanasova L."/>
            <person name="Karlsson M."/>
            <person name="Huettel B."/>
            <person name="Barry K.W."/>
            <person name="Haridas S."/>
            <person name="Chen C."/>
            <person name="Bauer D."/>
            <person name="Andreopoulos W."/>
            <person name="Pangilinan J."/>
            <person name="LaButti K."/>
            <person name="Riley R."/>
            <person name="Lipzen A."/>
            <person name="Clum A."/>
            <person name="Drula E."/>
            <person name="Henrissat B."/>
            <person name="Kohler A."/>
            <person name="Grigoriev I.V."/>
            <person name="Martin F.M."/>
            <person name="Hacquard S."/>
        </authorList>
    </citation>
    <scope>NUCLEOTIDE SEQUENCE</scope>
    <source>
        <strain evidence="2">MPI-SDFR-AT-0073</strain>
    </source>
</reference>
<evidence type="ECO:0000313" key="3">
    <source>
        <dbReference type="Proteomes" id="UP000758603"/>
    </source>
</evidence>
<dbReference type="SUPFAM" id="SSF103473">
    <property type="entry name" value="MFS general substrate transporter"/>
    <property type="match status" value="1"/>
</dbReference>
<organism evidence="2 3">
    <name type="scientific">Truncatella angustata</name>
    <dbReference type="NCBI Taxonomy" id="152316"/>
    <lineage>
        <taxon>Eukaryota</taxon>
        <taxon>Fungi</taxon>
        <taxon>Dikarya</taxon>
        <taxon>Ascomycota</taxon>
        <taxon>Pezizomycotina</taxon>
        <taxon>Sordariomycetes</taxon>
        <taxon>Xylariomycetidae</taxon>
        <taxon>Amphisphaeriales</taxon>
        <taxon>Sporocadaceae</taxon>
        <taxon>Truncatella</taxon>
    </lineage>
</organism>
<feature type="transmembrane region" description="Helical" evidence="1">
    <location>
        <begin position="53"/>
        <end position="77"/>
    </location>
</feature>
<dbReference type="EMBL" id="JAGPXC010000001">
    <property type="protein sequence ID" value="KAH6660819.1"/>
    <property type="molecule type" value="Genomic_DNA"/>
</dbReference>